<evidence type="ECO:0000313" key="1">
    <source>
        <dbReference type="EMBL" id="KKN01201.1"/>
    </source>
</evidence>
<dbReference type="AlphaFoldDB" id="A0A0F9PJK7"/>
<gene>
    <name evidence="1" type="ORF">LCGC14_1130150</name>
</gene>
<sequence length="166" mass="17312">MAKPYTLDYTFKGNSAKRATVGIHTAVGLTLAQYDEGAGALAGLLDGFTNGILLSGSMNIPFDISGLISNLAEENSDVEEISEIGMVTTEGEPVVSNVPGTPQAFFIEGSDDLDQSAPDLAALISMFENGLSVTSGTIIPTDTLEVDILSVTRAQKRTKPSGTRGN</sequence>
<organism evidence="1">
    <name type="scientific">marine sediment metagenome</name>
    <dbReference type="NCBI Taxonomy" id="412755"/>
    <lineage>
        <taxon>unclassified sequences</taxon>
        <taxon>metagenomes</taxon>
        <taxon>ecological metagenomes</taxon>
    </lineage>
</organism>
<proteinExistence type="predicted"/>
<comment type="caution">
    <text evidence="1">The sequence shown here is derived from an EMBL/GenBank/DDBJ whole genome shotgun (WGS) entry which is preliminary data.</text>
</comment>
<accession>A0A0F9PJK7</accession>
<dbReference type="EMBL" id="LAZR01005288">
    <property type="protein sequence ID" value="KKN01201.1"/>
    <property type="molecule type" value="Genomic_DNA"/>
</dbReference>
<name>A0A0F9PJK7_9ZZZZ</name>
<protein>
    <submittedName>
        <fullName evidence="1">Uncharacterized protein</fullName>
    </submittedName>
</protein>
<reference evidence="1" key="1">
    <citation type="journal article" date="2015" name="Nature">
        <title>Complex archaea that bridge the gap between prokaryotes and eukaryotes.</title>
        <authorList>
            <person name="Spang A."/>
            <person name="Saw J.H."/>
            <person name="Jorgensen S.L."/>
            <person name="Zaremba-Niedzwiedzka K."/>
            <person name="Martijn J."/>
            <person name="Lind A.E."/>
            <person name="van Eijk R."/>
            <person name="Schleper C."/>
            <person name="Guy L."/>
            <person name="Ettema T.J."/>
        </authorList>
    </citation>
    <scope>NUCLEOTIDE SEQUENCE</scope>
</reference>